<dbReference type="Proteomes" id="UP000075230">
    <property type="component" value="Unassembled WGS sequence"/>
</dbReference>
<feature type="region of interest" description="Disordered" evidence="1">
    <location>
        <begin position="421"/>
        <end position="504"/>
    </location>
</feature>
<reference evidence="3" key="4">
    <citation type="submission" date="2021-02" db="EMBL/GenBank/DDBJ databases">
        <title>Aspergillus luchuensis mut. kawachii IFO 4304 genome sequence.</title>
        <authorList>
            <person name="Mori K."/>
            <person name="Kadooka C."/>
            <person name="Goto M."/>
            <person name="Futagami T."/>
        </authorList>
    </citation>
    <scope>NUCLEOTIDE SEQUENCE</scope>
    <source>
        <strain evidence="3">IFO 4308</strain>
    </source>
</reference>
<dbReference type="EMBL" id="AP024430">
    <property type="protein sequence ID" value="BCS02505.1"/>
    <property type="molecule type" value="Genomic_DNA"/>
</dbReference>
<feature type="region of interest" description="Disordered" evidence="1">
    <location>
        <begin position="350"/>
        <end position="391"/>
    </location>
</feature>
<evidence type="ECO:0000256" key="1">
    <source>
        <dbReference type="SAM" id="MobiDB-lite"/>
    </source>
</evidence>
<reference evidence="3" key="3">
    <citation type="submission" date="2021-01" db="EMBL/GenBank/DDBJ databases">
        <authorList>
            <consortium name="Aspergillus luchuensis mut. kawachii IFO 4304 genome sequencing consortium"/>
            <person name="Kazuki M."/>
            <person name="Futagami T."/>
        </authorList>
    </citation>
    <scope>NUCLEOTIDE SEQUENCE</scope>
    <source>
        <strain evidence="3">IFO 4308</strain>
    </source>
</reference>
<dbReference type="KEGG" id="aluc:AKAW2_60769S"/>
<dbReference type="AlphaFoldDB" id="A0A146FXV0"/>
<dbReference type="GeneID" id="64963826"/>
<sequence>MQICVGEDSKWIARSPLLGGRVKMVQAFKGKKAGWADVSGRGIRARRTPTFSCSSRPQFNAGSVHSPISDLILLFIALPSPHLTSPISLVNHCGRWSTDPGRVSVVIPTAASHFEAVGRSTSNWLTVQIGSIYVSLIGYGCQTWDRHRELEILHLRAKQCRIYRPRNSSLSSESHESERLTDGNHCRHRPAYVPLATPFCIVMAEMYSGLHVGQRFSSLEEFKGLVRSISVRQHWELRVTRSNKKSVVIGCRSSNNCYFRVVCRANKNATYISSLQDSHSCRRNATSTSKTPARSEASHVRFLLTEIPKLFDMKNKIRAQDVVDAVKRYHGYDISMRQAQRALIRLQQHEAQNQSEGTNTHDSSGDDRQDSQPPPLESQAESSTFGSLSSQRWITDTLQTTIMENIPQDEVHRDQTISASQLHGQPVHPPPQVHHQAQPTQPAPPAEVLSPEQTPLGHSLHHPASSQQSPYSVPAPDAAPPSDAGRPKNPTQPRPNDGQLTSPPFVLTNFKIEFTCATCGAPNQSFFPNHGNVTGGHYAPQHTVPSQGATSASAGPSIQSIQNSDGSSRAGGGPAFEGTSVASTRGVQQPWTARTMEVPLTHAHP</sequence>
<reference evidence="5" key="2">
    <citation type="submission" date="2016-02" db="EMBL/GenBank/DDBJ databases">
        <title>Genome sequencing of Aspergillus luchuensis NBRC 4314.</title>
        <authorList>
            <person name="Yamada O."/>
        </authorList>
    </citation>
    <scope>NUCLEOTIDE SEQUENCE [LARGE SCALE GENOMIC DNA]</scope>
    <source>
        <strain evidence="5">RIB 2604</strain>
    </source>
</reference>
<organism evidence="4 5">
    <name type="scientific">Aspergillus kawachii</name>
    <name type="common">White koji mold</name>
    <name type="synonym">Aspergillus awamori var. kawachi</name>
    <dbReference type="NCBI Taxonomy" id="1069201"/>
    <lineage>
        <taxon>Eukaryota</taxon>
        <taxon>Fungi</taxon>
        <taxon>Dikarya</taxon>
        <taxon>Ascomycota</taxon>
        <taxon>Pezizomycotina</taxon>
        <taxon>Eurotiomycetes</taxon>
        <taxon>Eurotiomycetidae</taxon>
        <taxon>Eurotiales</taxon>
        <taxon>Aspergillaceae</taxon>
        <taxon>Aspergillus</taxon>
        <taxon>Aspergillus subgen. Circumdati</taxon>
    </lineage>
</organism>
<feature type="compositionally biased region" description="Polar residues" evidence="1">
    <location>
        <begin position="350"/>
        <end position="362"/>
    </location>
</feature>
<accession>A0A146FXV0</accession>
<evidence type="ECO:0000313" key="5">
    <source>
        <dbReference type="Proteomes" id="UP000075230"/>
    </source>
</evidence>
<feature type="compositionally biased region" description="Low complexity" evidence="1">
    <location>
        <begin position="474"/>
        <end position="484"/>
    </location>
</feature>
<evidence type="ECO:0000313" key="3">
    <source>
        <dbReference type="EMBL" id="BCS02505.1"/>
    </source>
</evidence>
<evidence type="ECO:0000313" key="6">
    <source>
        <dbReference type="Proteomes" id="UP000661280"/>
    </source>
</evidence>
<dbReference type="Proteomes" id="UP000661280">
    <property type="component" value="Chromosome 6"/>
</dbReference>
<feature type="compositionally biased region" description="Polar residues" evidence="1">
    <location>
        <begin position="580"/>
        <end position="592"/>
    </location>
</feature>
<proteinExistence type="predicted"/>
<protein>
    <submittedName>
        <fullName evidence="4">Unnamed protein product</fullName>
    </submittedName>
</protein>
<dbReference type="OrthoDB" id="125347at2759"/>
<name>A0A146FXV0_ASPKA</name>
<dbReference type="Pfam" id="PF03108">
    <property type="entry name" value="DBD_Tnp_Mut"/>
    <property type="match status" value="1"/>
</dbReference>
<gene>
    <name evidence="3" type="ORF">AKAW2_60769S</name>
    <name evidence="4" type="ORF">RIB2604_03303140</name>
</gene>
<feature type="region of interest" description="Disordered" evidence="1">
    <location>
        <begin position="537"/>
        <end position="605"/>
    </location>
</feature>
<dbReference type="InterPro" id="IPR004332">
    <property type="entry name" value="Transposase_MuDR"/>
</dbReference>
<feature type="domain" description="Transposase MuDR plant" evidence="2">
    <location>
        <begin position="210"/>
        <end position="262"/>
    </location>
</feature>
<keyword evidence="6" id="KW-1185">Reference proteome</keyword>
<feature type="compositionally biased region" description="Polar residues" evidence="1">
    <location>
        <begin position="379"/>
        <end position="391"/>
    </location>
</feature>
<dbReference type="RefSeq" id="XP_041546267.1">
    <property type="nucleotide sequence ID" value="XM_041692931.1"/>
</dbReference>
<feature type="compositionally biased region" description="Polar residues" evidence="1">
    <location>
        <begin position="543"/>
        <end position="567"/>
    </location>
</feature>
<dbReference type="EMBL" id="BCWF01000032">
    <property type="protein sequence ID" value="GAT30336.1"/>
    <property type="molecule type" value="Genomic_DNA"/>
</dbReference>
<reference evidence="4 5" key="1">
    <citation type="journal article" date="2016" name="DNA Res.">
        <title>Genome sequence of Aspergillus luchuensis NBRC 4314.</title>
        <authorList>
            <person name="Yamada O."/>
            <person name="Machida M."/>
            <person name="Hosoyama A."/>
            <person name="Goto M."/>
            <person name="Takahashi T."/>
            <person name="Futagami T."/>
            <person name="Yamagata Y."/>
            <person name="Takeuchi M."/>
            <person name="Kobayashi T."/>
            <person name="Koike H."/>
            <person name="Abe K."/>
            <person name="Asai K."/>
            <person name="Arita M."/>
            <person name="Fujita N."/>
            <person name="Fukuda K."/>
            <person name="Higa K."/>
            <person name="Horikawa H."/>
            <person name="Ishikawa T."/>
            <person name="Jinno K."/>
            <person name="Kato Y."/>
            <person name="Kirimura K."/>
            <person name="Mizutani O."/>
            <person name="Nakasone K."/>
            <person name="Sano M."/>
            <person name="Shiraishi Y."/>
            <person name="Tsukahara M."/>
            <person name="Gomi K."/>
        </authorList>
    </citation>
    <scope>NUCLEOTIDE SEQUENCE [LARGE SCALE GENOMIC DNA]</scope>
    <source>
        <strain evidence="4 5">RIB 2604</strain>
    </source>
</reference>
<evidence type="ECO:0000259" key="2">
    <source>
        <dbReference type="Pfam" id="PF03108"/>
    </source>
</evidence>
<evidence type="ECO:0000313" key="4">
    <source>
        <dbReference type="EMBL" id="GAT30336.1"/>
    </source>
</evidence>